<keyword evidence="2" id="KW-0547">Nucleotide-binding</keyword>
<dbReference type="Pfam" id="PF18052">
    <property type="entry name" value="Rx_N"/>
    <property type="match status" value="1"/>
</dbReference>
<dbReference type="InterPro" id="IPR002182">
    <property type="entry name" value="NB-ARC"/>
</dbReference>
<feature type="domain" description="Disease resistance protein winged helix" evidence="6">
    <location>
        <begin position="443"/>
        <end position="510"/>
    </location>
</feature>
<dbReference type="SUPFAM" id="SSF52540">
    <property type="entry name" value="P-loop containing nucleoside triphosphate hydrolases"/>
    <property type="match status" value="1"/>
</dbReference>
<dbReference type="EMBL" id="JAJJMA010176772">
    <property type="protein sequence ID" value="MCL7037232.1"/>
    <property type="molecule type" value="Genomic_DNA"/>
</dbReference>
<evidence type="ECO:0000259" key="5">
    <source>
        <dbReference type="Pfam" id="PF18052"/>
    </source>
</evidence>
<evidence type="ECO:0000259" key="7">
    <source>
        <dbReference type="Pfam" id="PF23598"/>
    </source>
</evidence>
<gene>
    <name evidence="8" type="ORF">MKW94_027761</name>
</gene>
<dbReference type="InterPro" id="IPR036388">
    <property type="entry name" value="WH-like_DNA-bd_sf"/>
</dbReference>
<dbReference type="PANTHER" id="PTHR23155">
    <property type="entry name" value="DISEASE RESISTANCE PROTEIN RP"/>
    <property type="match status" value="1"/>
</dbReference>
<dbReference type="SUPFAM" id="SSF52058">
    <property type="entry name" value="L domain-like"/>
    <property type="match status" value="1"/>
</dbReference>
<dbReference type="InterPro" id="IPR058922">
    <property type="entry name" value="WHD_DRP"/>
</dbReference>
<dbReference type="CDD" id="cd14798">
    <property type="entry name" value="RX-CC_like"/>
    <property type="match status" value="1"/>
</dbReference>
<dbReference type="AlphaFoldDB" id="A0AA41V944"/>
<proteinExistence type="predicted"/>
<dbReference type="Pfam" id="PF23559">
    <property type="entry name" value="WHD_DRP"/>
    <property type="match status" value="1"/>
</dbReference>
<dbReference type="Pfam" id="PF00931">
    <property type="entry name" value="NB-ARC"/>
    <property type="match status" value="1"/>
</dbReference>
<keyword evidence="3" id="KW-0611">Plant defense</keyword>
<dbReference type="InterPro" id="IPR032675">
    <property type="entry name" value="LRR_dom_sf"/>
</dbReference>
<dbReference type="PRINTS" id="PR00364">
    <property type="entry name" value="DISEASERSIST"/>
</dbReference>
<keyword evidence="1" id="KW-0677">Repeat</keyword>
<evidence type="ECO:0000313" key="8">
    <source>
        <dbReference type="EMBL" id="MCL7037232.1"/>
    </source>
</evidence>
<dbReference type="Gene3D" id="3.80.10.10">
    <property type="entry name" value="Ribonuclease Inhibitor"/>
    <property type="match status" value="2"/>
</dbReference>
<protein>
    <submittedName>
        <fullName evidence="8">Uncharacterized protein</fullName>
    </submittedName>
</protein>
<dbReference type="Pfam" id="PF23598">
    <property type="entry name" value="LRR_14"/>
    <property type="match status" value="1"/>
</dbReference>
<evidence type="ECO:0000256" key="1">
    <source>
        <dbReference type="ARBA" id="ARBA00022737"/>
    </source>
</evidence>
<organism evidence="8 9">
    <name type="scientific">Papaver nudicaule</name>
    <name type="common">Iceland poppy</name>
    <dbReference type="NCBI Taxonomy" id="74823"/>
    <lineage>
        <taxon>Eukaryota</taxon>
        <taxon>Viridiplantae</taxon>
        <taxon>Streptophyta</taxon>
        <taxon>Embryophyta</taxon>
        <taxon>Tracheophyta</taxon>
        <taxon>Spermatophyta</taxon>
        <taxon>Magnoliopsida</taxon>
        <taxon>Ranunculales</taxon>
        <taxon>Papaveraceae</taxon>
        <taxon>Papaveroideae</taxon>
        <taxon>Papaver</taxon>
    </lineage>
</organism>
<evidence type="ECO:0000313" key="9">
    <source>
        <dbReference type="Proteomes" id="UP001177140"/>
    </source>
</evidence>
<dbReference type="Gene3D" id="1.20.5.4130">
    <property type="match status" value="1"/>
</dbReference>
<dbReference type="InterPro" id="IPR027417">
    <property type="entry name" value="P-loop_NTPase"/>
</dbReference>
<feature type="domain" description="Disease resistance N-terminal" evidence="5">
    <location>
        <begin position="6"/>
        <end position="91"/>
    </location>
</feature>
<dbReference type="PANTHER" id="PTHR23155:SF1228">
    <property type="entry name" value="NB-ARC DOMAIN CONTAINING PROTEIN, EXPRESSED"/>
    <property type="match status" value="1"/>
</dbReference>
<accession>A0AA41V944</accession>
<dbReference type="Proteomes" id="UP001177140">
    <property type="component" value="Unassembled WGS sequence"/>
</dbReference>
<dbReference type="Gene3D" id="1.10.8.430">
    <property type="entry name" value="Helical domain of apoptotic protease-activating factors"/>
    <property type="match status" value="1"/>
</dbReference>
<feature type="domain" description="Disease resistance R13L4/SHOC-2-like LRR" evidence="7">
    <location>
        <begin position="563"/>
        <end position="905"/>
    </location>
</feature>
<dbReference type="InterPro" id="IPR038005">
    <property type="entry name" value="RX-like_CC"/>
</dbReference>
<sequence>MAEGAVVKVLLQTVTKLALEEAKFLREVKGKIDRLQTELEWMHLSIIEADEALVSDEKLKLWVKQARGIIFDTEDVIDEFILEIAHPKRFHKDPTGIKGSIRAVTQLPSMHEYGNRVKEINTRVIDLKANKEKYWFESAKTAGGGAESSYQLPSLQQKIKEKRAAIAAEEIGDGIHIHEDSVRQLESLLKGDEGSDDKGLRVISILGMGGVGKTTLSKNIYNLMRNFGCRMFVYISKSFRMQEPLNIIKCFPSISRRGELSNEKLHAHLRGKKYMIVLDDVWDKEAWEALKSSFPDEQTGSRVLLTTRHEDVAFYASSSNSNIHKLSVINEEESWRFFLKKLFPSKDISTSEQILQSEKVEVFGKKMVGKCHGLPLAIVVLVGLLLTRERTVIWWRGVNKRASWHLSQGDPDHSFKFSGILALSYDYLPYYLKPCFLYMSLSPEDTEIRGTKLFQYWIAEGLVQKQGEATLEDIAEKYLEELIRRSLIMVGKLRCDGRVKTCRIHSLLRNISIAESEGGQFSRIYGSIDEFYREQDSSRRAAIYCEKDESNKKQLIAFSYKKVRSLICQRAGFIEGTYLGSLFGGFKSLRVLEIYKCTRCCVSLPKEVGELIHLRYLSFEKTKLKQIDTSFLSKLVNLQTLNLKECNSELKLDDQIWSLRQLRNLYLDILKPRANRSILRWTATADKLDIGNLTNLRLLVIQAGDWINSGALKRLSSLRKLRIEECLSSHSVDISNAVISLTELQSLALIYKTSSTPLPNEGEPLTPIQFSSLTFLKSLHYKGEIHRWTTSHISFPPDLCKLKLESLRIKEDPMQILEMLPCLTSLHLGSDSFDGVEMVCSKGGFVSLETLEIFSLKNLAAWIIEEGALTSLGNLEICKCIKFERIPDGFQYLKDLQLKVVNMPLLFQNRLNAGDGEDWDKIKHLPPVDIQGWSD</sequence>
<evidence type="ECO:0000259" key="6">
    <source>
        <dbReference type="Pfam" id="PF23559"/>
    </source>
</evidence>
<dbReference type="Gene3D" id="1.10.10.10">
    <property type="entry name" value="Winged helix-like DNA-binding domain superfamily/Winged helix DNA-binding domain"/>
    <property type="match status" value="1"/>
</dbReference>
<reference evidence="8" key="1">
    <citation type="submission" date="2022-03" db="EMBL/GenBank/DDBJ databases">
        <title>A functionally conserved STORR gene fusion in Papaver species that diverged 16.8 million years ago.</title>
        <authorList>
            <person name="Catania T."/>
        </authorList>
    </citation>
    <scope>NUCLEOTIDE SEQUENCE</scope>
    <source>
        <strain evidence="8">S-191538</strain>
    </source>
</reference>
<dbReference type="InterPro" id="IPR055414">
    <property type="entry name" value="LRR_R13L4/SHOC2-like"/>
</dbReference>
<dbReference type="InterPro" id="IPR041118">
    <property type="entry name" value="Rx_N"/>
</dbReference>
<evidence type="ECO:0000256" key="2">
    <source>
        <dbReference type="ARBA" id="ARBA00022741"/>
    </source>
</evidence>
<dbReference type="InterPro" id="IPR044974">
    <property type="entry name" value="Disease_R_plants"/>
</dbReference>
<dbReference type="InterPro" id="IPR042197">
    <property type="entry name" value="Apaf_helical"/>
</dbReference>
<dbReference type="GO" id="GO:0043531">
    <property type="term" value="F:ADP binding"/>
    <property type="evidence" value="ECO:0007669"/>
    <property type="project" value="InterPro"/>
</dbReference>
<evidence type="ECO:0000259" key="4">
    <source>
        <dbReference type="Pfam" id="PF00931"/>
    </source>
</evidence>
<dbReference type="Gene3D" id="3.40.50.300">
    <property type="entry name" value="P-loop containing nucleotide triphosphate hydrolases"/>
    <property type="match status" value="1"/>
</dbReference>
<keyword evidence="9" id="KW-1185">Reference proteome</keyword>
<dbReference type="FunFam" id="1.10.10.10:FF:000322">
    <property type="entry name" value="Probable disease resistance protein At1g63360"/>
    <property type="match status" value="1"/>
</dbReference>
<name>A0AA41V944_PAPNU</name>
<feature type="domain" description="NB-ARC" evidence="4">
    <location>
        <begin position="183"/>
        <end position="346"/>
    </location>
</feature>
<evidence type="ECO:0000256" key="3">
    <source>
        <dbReference type="ARBA" id="ARBA00022821"/>
    </source>
</evidence>
<comment type="caution">
    <text evidence="8">The sequence shown here is derived from an EMBL/GenBank/DDBJ whole genome shotgun (WGS) entry which is preliminary data.</text>
</comment>
<dbReference type="GO" id="GO:0098542">
    <property type="term" value="P:defense response to other organism"/>
    <property type="evidence" value="ECO:0007669"/>
    <property type="project" value="TreeGrafter"/>
</dbReference>